<keyword evidence="4" id="KW-0410">Iron transport</keyword>
<dbReference type="SMART" id="SM00965">
    <property type="entry name" value="STN"/>
    <property type="match status" value="1"/>
</dbReference>
<dbReference type="PROSITE" id="PS52016">
    <property type="entry name" value="TONB_DEPENDENT_REC_3"/>
    <property type="match status" value="1"/>
</dbReference>
<evidence type="ECO:0000256" key="6">
    <source>
        <dbReference type="ARBA" id="ARBA00023004"/>
    </source>
</evidence>
<evidence type="ECO:0000256" key="7">
    <source>
        <dbReference type="ARBA" id="ARBA00023077"/>
    </source>
</evidence>
<feature type="domain" description="Secretin/TonB short N-terminal" evidence="13">
    <location>
        <begin position="47"/>
        <end position="98"/>
    </location>
</feature>
<dbReference type="PANTHER" id="PTHR47234">
    <property type="match status" value="1"/>
</dbReference>
<dbReference type="InterPro" id="IPR037066">
    <property type="entry name" value="Plug_dom_sf"/>
</dbReference>
<keyword evidence="12" id="KW-0732">Signal</keyword>
<dbReference type="Gene3D" id="3.55.50.30">
    <property type="match status" value="1"/>
</dbReference>
<evidence type="ECO:0000259" key="13">
    <source>
        <dbReference type="SMART" id="SM00965"/>
    </source>
</evidence>
<proteinExistence type="inferred from homology"/>
<evidence type="ECO:0000256" key="12">
    <source>
        <dbReference type="SAM" id="SignalP"/>
    </source>
</evidence>
<evidence type="ECO:0000256" key="11">
    <source>
        <dbReference type="RuleBase" id="RU003357"/>
    </source>
</evidence>
<dbReference type="AlphaFoldDB" id="A0A3M0C515"/>
<evidence type="ECO:0000256" key="3">
    <source>
        <dbReference type="ARBA" id="ARBA00022452"/>
    </source>
</evidence>
<organism evidence="14 15">
    <name type="scientific">Eilatimonas milleporae</name>
    <dbReference type="NCBI Taxonomy" id="911205"/>
    <lineage>
        <taxon>Bacteria</taxon>
        <taxon>Pseudomonadati</taxon>
        <taxon>Pseudomonadota</taxon>
        <taxon>Alphaproteobacteria</taxon>
        <taxon>Kordiimonadales</taxon>
        <taxon>Kordiimonadaceae</taxon>
        <taxon>Eilatimonas</taxon>
    </lineage>
</organism>
<keyword evidence="4" id="KW-0406">Ion transport</keyword>
<evidence type="ECO:0000256" key="2">
    <source>
        <dbReference type="ARBA" id="ARBA00022448"/>
    </source>
</evidence>
<keyword evidence="7 11" id="KW-0798">TonB box</keyword>
<keyword evidence="3 10" id="KW-1134">Transmembrane beta strand</keyword>
<evidence type="ECO:0000313" key="15">
    <source>
        <dbReference type="Proteomes" id="UP000271227"/>
    </source>
</evidence>
<dbReference type="Pfam" id="PF07715">
    <property type="entry name" value="Plug"/>
    <property type="match status" value="1"/>
</dbReference>
<dbReference type="InterPro" id="IPR012910">
    <property type="entry name" value="Plug_dom"/>
</dbReference>
<evidence type="ECO:0000313" key="14">
    <source>
        <dbReference type="EMBL" id="RMB04941.1"/>
    </source>
</evidence>
<comment type="subcellular location">
    <subcellularLocation>
        <location evidence="1 10">Cell outer membrane</location>
        <topology evidence="1 10">Multi-pass membrane protein</topology>
    </subcellularLocation>
</comment>
<dbReference type="InterPro" id="IPR000531">
    <property type="entry name" value="Beta-barrel_TonB"/>
</dbReference>
<dbReference type="Pfam" id="PF00593">
    <property type="entry name" value="TonB_dep_Rec_b-barrel"/>
    <property type="match status" value="1"/>
</dbReference>
<evidence type="ECO:0000256" key="9">
    <source>
        <dbReference type="ARBA" id="ARBA00023237"/>
    </source>
</evidence>
<dbReference type="InterPro" id="IPR039426">
    <property type="entry name" value="TonB-dep_rcpt-like"/>
</dbReference>
<dbReference type="GO" id="GO:0006826">
    <property type="term" value="P:iron ion transport"/>
    <property type="evidence" value="ECO:0007669"/>
    <property type="project" value="UniProtKB-KW"/>
</dbReference>
<dbReference type="GO" id="GO:0009279">
    <property type="term" value="C:cell outer membrane"/>
    <property type="evidence" value="ECO:0007669"/>
    <property type="project" value="UniProtKB-SubCell"/>
</dbReference>
<reference evidence="14 15" key="1">
    <citation type="submission" date="2018-10" db="EMBL/GenBank/DDBJ databases">
        <title>Genomic Encyclopedia of Archaeal and Bacterial Type Strains, Phase II (KMG-II): from individual species to whole genera.</title>
        <authorList>
            <person name="Goeker M."/>
        </authorList>
    </citation>
    <scope>NUCLEOTIDE SEQUENCE [LARGE SCALE GENOMIC DNA]</scope>
    <source>
        <strain evidence="14 15">DSM 25217</strain>
    </source>
</reference>
<gene>
    <name evidence="14" type="ORF">BXY39_2514</name>
</gene>
<name>A0A3M0C515_9PROT</name>
<evidence type="ECO:0000256" key="1">
    <source>
        <dbReference type="ARBA" id="ARBA00004571"/>
    </source>
</evidence>
<keyword evidence="5 10" id="KW-0812">Transmembrane</keyword>
<keyword evidence="6" id="KW-0408">Iron</keyword>
<keyword evidence="2 10" id="KW-0813">Transport</keyword>
<keyword evidence="9 10" id="KW-0998">Cell outer membrane</keyword>
<feature type="chain" id="PRO_5017993043" evidence="12">
    <location>
        <begin position="17"/>
        <end position="1113"/>
    </location>
</feature>
<sequence length="1113" mass="118739">MASAAAICIAAPQALAQTGTTNSTQQVQLAEQPLGDALIALSMQLGVTILVDESLVNGQTAPAVSGRQTLESALEAILAETGLEAEQSEPGTFVVAQRISEINSAMGDAGNRPGDSEPLEVETVVVTGSRIQRTAVNAPSPIDIVTTEDVDRFGLNEVTEALRFASPALLSSQAFSSGNDGIDDTEFGAIGISTLDLRGLGAERTLVLVNGRRHVAGAPGSAAVDVGTIPQALIERVEVLTGGGSSIYGADAVSGVVNYILRNDFEGIEYRLNYGQPTRGQGESYAGSLAMGGNFADDRGNAVISVEYNRQTQLRTRDRDFLQTAGQVWPSTPELAAALGIDPRFQNVFIPDLRGSGIAQPPGLQLAFGDPFALLDADDRTISGVPGLQFFNRETGELRPFNVGPQTQFSSLSFGGDGAPFGVGNLDGAAIPNVERVIINGFADYDVLPELNVYMEAKYASNKSTGNPPIPVRPTIVPIARDNAFLPAEVAGQLDSLETAIGFAPPVIANFQVSDPLVNQPFENDRDTYRIVGGVRGDISPALQYDVSANYGQTNTTSTTNDEILLDRFFAGIDAVESNGEVVCRSTLDPSAPLNFLPFTFPRPATPGVATFDAAGGACVPINLFAPFTQEQVDFFRTSITQRFKIEQFVINATVTGNSSSFFELPAGGINYAAGFEYRDESSRFEPDSLETAGLGERGFQGDLPETVSGSFDVFEGFVEVNIPILADLPFAKRLDLDASVRVADYSTIGGATSFAVGGVWQPTEDVRIRTAFNRAVRAPNIAELFTPQRVSNGGVEVLVDPCNPANLDDGSDTRADNCALLVPANFPNFPVGFQPATALTSGGNPNLNEETADTFTVGFAFTPQFLPGLSIVADYYNIQIDDAITQFPEIDLVLRSCADAPTINNAACDAIQRRPDGSVESILLTALNLSSSTARGIDYQVRYAFNLDEWFGGSTGNFTAEIGGNYLIEREEQVYSAIPESVDIQTREIGDAGGRYFPRHAINASLVWNKNDFSANYGFTYLSSVLLSTFILPGADNPEALADPFFSNVTETGDAFVHNLGGSYRLNDSAELSVQVNNLFDREPFDRRVDSSSVRPVGPLGRVIQFGIRGRF</sequence>
<dbReference type="Pfam" id="PF07660">
    <property type="entry name" value="STN"/>
    <property type="match status" value="1"/>
</dbReference>
<comment type="caution">
    <text evidence="14">The sequence shown here is derived from an EMBL/GenBank/DDBJ whole genome shotgun (WGS) entry which is preliminary data.</text>
</comment>
<evidence type="ECO:0000256" key="10">
    <source>
        <dbReference type="PROSITE-ProRule" id="PRU01360"/>
    </source>
</evidence>
<evidence type="ECO:0000256" key="8">
    <source>
        <dbReference type="ARBA" id="ARBA00023136"/>
    </source>
</evidence>
<dbReference type="InterPro" id="IPR036942">
    <property type="entry name" value="Beta-barrel_TonB_sf"/>
</dbReference>
<dbReference type="SUPFAM" id="SSF56935">
    <property type="entry name" value="Porins"/>
    <property type="match status" value="1"/>
</dbReference>
<dbReference type="Proteomes" id="UP000271227">
    <property type="component" value="Unassembled WGS sequence"/>
</dbReference>
<keyword evidence="8 10" id="KW-0472">Membrane</keyword>
<protein>
    <submittedName>
        <fullName evidence="14">Secretin/TonB-like protein</fullName>
    </submittedName>
</protein>
<dbReference type="InterPro" id="IPR011662">
    <property type="entry name" value="Secretin/TonB_short_N"/>
</dbReference>
<dbReference type="Gene3D" id="2.170.130.10">
    <property type="entry name" value="TonB-dependent receptor, plug domain"/>
    <property type="match status" value="1"/>
</dbReference>
<accession>A0A3M0C515</accession>
<evidence type="ECO:0000256" key="4">
    <source>
        <dbReference type="ARBA" id="ARBA00022496"/>
    </source>
</evidence>
<dbReference type="EMBL" id="REFR01000012">
    <property type="protein sequence ID" value="RMB04941.1"/>
    <property type="molecule type" value="Genomic_DNA"/>
</dbReference>
<feature type="signal peptide" evidence="12">
    <location>
        <begin position="1"/>
        <end position="16"/>
    </location>
</feature>
<comment type="similarity">
    <text evidence="10 11">Belongs to the TonB-dependent receptor family.</text>
</comment>
<dbReference type="InParanoid" id="A0A3M0C515"/>
<dbReference type="Gene3D" id="2.40.170.20">
    <property type="entry name" value="TonB-dependent receptor, beta-barrel domain"/>
    <property type="match status" value="1"/>
</dbReference>
<keyword evidence="15" id="KW-1185">Reference proteome</keyword>
<dbReference type="PANTHER" id="PTHR47234:SF2">
    <property type="entry name" value="TONB-DEPENDENT RECEPTOR"/>
    <property type="match status" value="1"/>
</dbReference>
<evidence type="ECO:0000256" key="5">
    <source>
        <dbReference type="ARBA" id="ARBA00022692"/>
    </source>
</evidence>